<name>F0NZ85_WEEVC</name>
<keyword evidence="2" id="KW-1185">Reference proteome</keyword>
<evidence type="ECO:0000313" key="2">
    <source>
        <dbReference type="Proteomes" id="UP000008641"/>
    </source>
</evidence>
<dbReference type="Proteomes" id="UP000008641">
    <property type="component" value="Chromosome"/>
</dbReference>
<organism evidence="1 2">
    <name type="scientific">Weeksella virosa (strain ATCC 43766 / DSM 16922 / JCM 21250 / CCUG 30538 / CDC 9751 / IAM 14551 / NBRC 16016 / NCTC 11634 / CL345/78)</name>
    <dbReference type="NCBI Taxonomy" id="865938"/>
    <lineage>
        <taxon>Bacteria</taxon>
        <taxon>Pseudomonadati</taxon>
        <taxon>Bacteroidota</taxon>
        <taxon>Flavobacteriia</taxon>
        <taxon>Flavobacteriales</taxon>
        <taxon>Weeksellaceae</taxon>
        <taxon>Weeksella</taxon>
    </lineage>
</organism>
<dbReference type="KEGG" id="wvi:Weevi_0495"/>
<gene>
    <name evidence="1" type="ordered locus">Weevi_0495</name>
</gene>
<accession>F0NZ85</accession>
<protein>
    <submittedName>
        <fullName evidence="1">Uncharacterized protein</fullName>
    </submittedName>
</protein>
<dbReference type="EMBL" id="CP002455">
    <property type="protein sequence ID" value="ADX67214.1"/>
    <property type="molecule type" value="Genomic_DNA"/>
</dbReference>
<dbReference type="AlphaFoldDB" id="F0NZ85"/>
<reference evidence="1 2" key="1">
    <citation type="journal article" date="2011" name="Stand. Genomic Sci.">
        <title>Complete genome sequence of Weeksella virosa type strain (9751).</title>
        <authorList>
            <person name="Lang E."/>
            <person name="Teshima H."/>
            <person name="Lucas S."/>
            <person name="Lapidus A."/>
            <person name="Hammon N."/>
            <person name="Deshpande S."/>
            <person name="Nolan M."/>
            <person name="Cheng J.F."/>
            <person name="Pitluck S."/>
            <person name="Liolios K."/>
            <person name="Pagani I."/>
            <person name="Mikhailova N."/>
            <person name="Ivanova N."/>
            <person name="Mavromatis K."/>
            <person name="Pati A."/>
            <person name="Tapia R."/>
            <person name="Han C."/>
            <person name="Goodwin L."/>
            <person name="Chen A."/>
            <person name="Palaniappan K."/>
            <person name="Land M."/>
            <person name="Hauser L."/>
            <person name="Chang Y.J."/>
            <person name="Jeffries C.D."/>
            <person name="Brambilla E.M."/>
            <person name="Kopitz M."/>
            <person name="Rohde M."/>
            <person name="Goker M."/>
            <person name="Tindall B.J."/>
            <person name="Detter J.C."/>
            <person name="Woyke T."/>
            <person name="Bristow J."/>
            <person name="Eisen J.A."/>
            <person name="Markowitz V."/>
            <person name="Hugenholtz P."/>
            <person name="Klenk H.P."/>
            <person name="Kyrpides N.C."/>
        </authorList>
    </citation>
    <scope>NUCLEOTIDE SEQUENCE [LARGE SCALE GENOMIC DNA]</scope>
    <source>
        <strain evidence="2">ATCC 43766 / DSM 16922 / JCM 21250 / NBRC 16016 / NCTC 11634 / CL345/78</strain>
    </source>
</reference>
<dbReference type="HOGENOM" id="CLU_3206924_0_0_10"/>
<evidence type="ECO:0000313" key="1">
    <source>
        <dbReference type="EMBL" id="ADX67214.1"/>
    </source>
</evidence>
<proteinExistence type="predicted"/>
<reference evidence="2" key="2">
    <citation type="journal article" date="2011" name="Stand. Genomic Sci.">
        <title>Complete genome sequence of Weeksella virosa type strain (9751T).</title>
        <authorList>
            <person name="Lang E."/>
            <person name="Teshima H."/>
            <person name="Lucas S."/>
            <person name="Lapidus A."/>
            <person name="Hammon N."/>
            <person name="Deshpande S."/>
            <person name="Nolan M."/>
            <person name="Cheng J."/>
            <person name="Pitluck S."/>
            <person name="Liolios K."/>
            <person name="Pagani I."/>
            <person name="Mikhailova N."/>
            <person name="Ivanova N."/>
            <person name="Mavromatis K."/>
            <person name="Pati A."/>
            <person name="Tapia R."/>
            <person name="Han C."/>
            <person name="Goodwin L."/>
            <person name="Chen A."/>
            <person name="Palaniappan K."/>
            <person name="Land M."/>
            <person name="Hauser L."/>
            <person name="Chang Y."/>
            <person name="Jeffries C."/>
            <person name="Brambilla E."/>
            <person name="Kopitz M."/>
            <person name="Rohde M."/>
            <person name="Goker M."/>
            <person name="Tindall B."/>
            <person name="Detter J."/>
            <person name="Woyke T."/>
            <person name="Bristow J."/>
            <person name="Eisen J."/>
            <person name="Markowitz V."/>
            <person name="Hugenholtz P."/>
            <person name="Klenk H."/>
            <person name="Kyrpides N."/>
        </authorList>
    </citation>
    <scope>NUCLEOTIDE SEQUENCE [LARGE SCALE GENOMIC DNA]</scope>
    <source>
        <strain evidence="2">ATCC 43766 / DSM 16922 / JCM 21250 / NBRC 16016 / NCTC 11634 / CL345/78</strain>
    </source>
</reference>
<sequence length="45" mass="5277">MKKELYAGVPFFVTMLEFARPIKNKTRKSYSMICGTKRLLSVVMY</sequence>